<dbReference type="STRING" id="264462.Bd1668"/>
<dbReference type="KEGG" id="bba:Bd1668"/>
<gene>
    <name evidence="1" type="ordered locus">Bd1668</name>
</gene>
<keyword evidence="2" id="KW-1185">Reference proteome</keyword>
<sequence length="349" mass="38238">MGRMKSNTLKMILFLAAFILGLMALVAGFNFAVDPMCYYRCGVIDTNRQSQNVYYQAAQIVGANPEAQIVILGSSRGETTSALWVEEVTGLKTINLSKGGAGLLLKVALLRTALDQKLPLKKVIWIADYFELAGEVTDVKVRQTPVLREKLLADVEGLDGVKYYLEHLQSLISHNTLEAAIHQLNQKKSDGMFAPKGSGSGIDYQKCAAADYAGKTTADVLAKEIDVSYSTFGGPMRAPLNPNFVELFKKQIKATAEQGVEVLILVPPFHPEFARRHAKDHPEAVKSHQEWLEMIRALQSDKVHVQSYWDGVPGDDAGPSFWDDGSHATCKAMMLMLKPVLVGNAGMGK</sequence>
<dbReference type="HOGENOM" id="CLU_793792_0_0_7"/>
<dbReference type="EMBL" id="BX842650">
    <property type="protein sequence ID" value="CAE79541.1"/>
    <property type="molecule type" value="Genomic_DNA"/>
</dbReference>
<name>Q6MMG3_BDEBA</name>
<accession>Q6MMG3</accession>
<evidence type="ECO:0000313" key="2">
    <source>
        <dbReference type="Proteomes" id="UP000008080"/>
    </source>
</evidence>
<protein>
    <submittedName>
        <fullName evidence="1">Uncharacterized protein</fullName>
    </submittedName>
</protein>
<dbReference type="Proteomes" id="UP000008080">
    <property type="component" value="Chromosome"/>
</dbReference>
<evidence type="ECO:0000313" key="1">
    <source>
        <dbReference type="EMBL" id="CAE79541.1"/>
    </source>
</evidence>
<reference evidence="1 2" key="1">
    <citation type="journal article" date="2004" name="Science">
        <title>A predator unmasked: life cycle of Bdellovibrio bacteriovorus from a genomic perspective.</title>
        <authorList>
            <person name="Rendulic S."/>
            <person name="Jagtap P."/>
            <person name="Rosinus A."/>
            <person name="Eppinger M."/>
            <person name="Baar C."/>
            <person name="Lanz C."/>
            <person name="Keller H."/>
            <person name="Lambert C."/>
            <person name="Evans K.J."/>
            <person name="Goesmann A."/>
            <person name="Meyer F."/>
            <person name="Sockett R.E."/>
            <person name="Schuster S.C."/>
        </authorList>
    </citation>
    <scope>NUCLEOTIDE SEQUENCE [LARGE SCALE GENOMIC DNA]</scope>
    <source>
        <strain evidence="2">ATCC 15356 / DSM 50701 / NCIMB 9529 / HD100</strain>
    </source>
</reference>
<dbReference type="AlphaFoldDB" id="Q6MMG3"/>
<organism evidence="1 2">
    <name type="scientific">Bdellovibrio bacteriovorus (strain ATCC 15356 / DSM 50701 / NCIMB 9529 / HD100)</name>
    <dbReference type="NCBI Taxonomy" id="264462"/>
    <lineage>
        <taxon>Bacteria</taxon>
        <taxon>Pseudomonadati</taxon>
        <taxon>Bdellovibrionota</taxon>
        <taxon>Bdellovibrionia</taxon>
        <taxon>Bdellovibrionales</taxon>
        <taxon>Pseudobdellovibrionaceae</taxon>
        <taxon>Bdellovibrio</taxon>
    </lineage>
</organism>
<proteinExistence type="predicted"/>